<feature type="transmembrane region" description="Helical" evidence="2">
    <location>
        <begin position="37"/>
        <end position="56"/>
    </location>
</feature>
<gene>
    <name evidence="3" type="ORF">COU46_01370</name>
</gene>
<feature type="transmembrane region" description="Helical" evidence="2">
    <location>
        <begin position="312"/>
        <end position="336"/>
    </location>
</feature>
<feature type="region of interest" description="Disordered" evidence="1">
    <location>
        <begin position="1"/>
        <end position="23"/>
    </location>
</feature>
<feature type="transmembrane region" description="Helical" evidence="2">
    <location>
        <begin position="281"/>
        <end position="306"/>
    </location>
</feature>
<keyword evidence="2" id="KW-0812">Transmembrane</keyword>
<evidence type="ECO:0000256" key="2">
    <source>
        <dbReference type="SAM" id="Phobius"/>
    </source>
</evidence>
<feature type="transmembrane region" description="Helical" evidence="2">
    <location>
        <begin position="210"/>
        <end position="229"/>
    </location>
</feature>
<keyword evidence="2" id="KW-0472">Membrane</keyword>
<name>A0A2H0TFW3_9BACT</name>
<dbReference type="AlphaFoldDB" id="A0A2H0TFW3"/>
<dbReference type="EMBL" id="PFCN01000017">
    <property type="protein sequence ID" value="PIR70443.1"/>
    <property type="molecule type" value="Genomic_DNA"/>
</dbReference>
<sequence length="346" mass="39365">MRSDEYKGNPSENPSEEEAREQERIEMELRKKERERGFRAAMWYFLSLSAVIYWIARDSDFLSKTILSDHGVIFTELAVPPWVNLIITLAVFYLVILFFTAYITPFCSKMKRMGRDTWASSTLILGSAIGIYLGMSLGETSVGFLETILAAHTLNFKDLTFGVAVDGDLLEQVNRLTWFMLKDAALMSLVSIIGIFSFLHFYLKEDLETSLISAAVIAIFYSFSLGIWIGMLNSIIIFTGFIVIFIFYFLAIKNVLIPFGARFIVPPARILSPGFKRVVDFILWLFGTMMNFIIFIPLVKLFSFIYKVGKKIFGISFFIGVGKIFIAIFSLPAKIIGHFFGKDKNK</sequence>
<evidence type="ECO:0000313" key="3">
    <source>
        <dbReference type="EMBL" id="PIR70443.1"/>
    </source>
</evidence>
<accession>A0A2H0TFW3</accession>
<reference evidence="4" key="1">
    <citation type="submission" date="2017-09" db="EMBL/GenBank/DDBJ databases">
        <title>Depth-based differentiation of microbial function through sediment-hosted aquifers and enrichment of novel symbionts in the deep terrestrial subsurface.</title>
        <authorList>
            <person name="Probst A.J."/>
            <person name="Ladd B."/>
            <person name="Jarett J.K."/>
            <person name="Geller-Mcgrath D.E."/>
            <person name="Sieber C.M.K."/>
            <person name="Emerson J.B."/>
            <person name="Anantharaman K."/>
            <person name="Thomas B.C."/>
            <person name="Malmstrom R."/>
            <person name="Stieglmeier M."/>
            <person name="Klingl A."/>
            <person name="Woyke T."/>
            <person name="Ryan C.M."/>
            <person name="Banfield J.F."/>
        </authorList>
    </citation>
    <scope>NUCLEOTIDE SEQUENCE [LARGE SCALE GENOMIC DNA]</scope>
</reference>
<dbReference type="Proteomes" id="UP000229383">
    <property type="component" value="Unassembled WGS sequence"/>
</dbReference>
<feature type="transmembrane region" description="Helical" evidence="2">
    <location>
        <begin position="117"/>
        <end position="135"/>
    </location>
</feature>
<keyword evidence="2" id="KW-1133">Transmembrane helix</keyword>
<proteinExistence type="predicted"/>
<organism evidence="3 4">
    <name type="scientific">Candidatus Niyogibacteria bacterium CG10_big_fil_rev_8_21_14_0_10_42_19</name>
    <dbReference type="NCBI Taxonomy" id="1974725"/>
    <lineage>
        <taxon>Bacteria</taxon>
        <taxon>Candidatus Niyogiibacteriota</taxon>
    </lineage>
</organism>
<evidence type="ECO:0000256" key="1">
    <source>
        <dbReference type="SAM" id="MobiDB-lite"/>
    </source>
</evidence>
<feature type="transmembrane region" description="Helical" evidence="2">
    <location>
        <begin position="235"/>
        <end position="260"/>
    </location>
</feature>
<comment type="caution">
    <text evidence="3">The sequence shown here is derived from an EMBL/GenBank/DDBJ whole genome shotgun (WGS) entry which is preliminary data.</text>
</comment>
<evidence type="ECO:0000313" key="4">
    <source>
        <dbReference type="Proteomes" id="UP000229383"/>
    </source>
</evidence>
<feature type="transmembrane region" description="Helical" evidence="2">
    <location>
        <begin position="82"/>
        <end position="105"/>
    </location>
</feature>
<protein>
    <submittedName>
        <fullName evidence="3">Uncharacterized protein</fullName>
    </submittedName>
</protein>
<feature type="transmembrane region" description="Helical" evidence="2">
    <location>
        <begin position="184"/>
        <end position="203"/>
    </location>
</feature>